<dbReference type="SUPFAM" id="SSF55811">
    <property type="entry name" value="Nudix"/>
    <property type="match status" value="1"/>
</dbReference>
<proteinExistence type="inferred from homology"/>
<dbReference type="InterPro" id="IPR000086">
    <property type="entry name" value="NUDIX_hydrolase_dom"/>
</dbReference>
<dbReference type="Gene3D" id="3.90.79.10">
    <property type="entry name" value="Nucleoside Triphosphate Pyrophosphohydrolase"/>
    <property type="match status" value="1"/>
</dbReference>
<comment type="cofactor">
    <cofactor evidence="1">
        <name>Mg(2+)</name>
        <dbReference type="ChEBI" id="CHEBI:18420"/>
    </cofactor>
</comment>
<dbReference type="PROSITE" id="PS00893">
    <property type="entry name" value="NUDIX_BOX"/>
    <property type="match status" value="1"/>
</dbReference>
<dbReference type="PANTHER" id="PTHR43736:SF1">
    <property type="entry name" value="DIHYDRONEOPTERIN TRIPHOSPHATE DIPHOSPHATASE"/>
    <property type="match status" value="1"/>
</dbReference>
<protein>
    <recommendedName>
        <fullName evidence="4">Nudix hydrolase domain-containing protein</fullName>
    </recommendedName>
</protein>
<evidence type="ECO:0000256" key="3">
    <source>
        <dbReference type="RuleBase" id="RU003476"/>
    </source>
</evidence>
<comment type="caution">
    <text evidence="5">The sequence shown here is derived from an EMBL/GenBank/DDBJ whole genome shotgun (WGS) entry which is preliminary data.</text>
</comment>
<evidence type="ECO:0000256" key="2">
    <source>
        <dbReference type="ARBA" id="ARBA00022801"/>
    </source>
</evidence>
<dbReference type="EMBL" id="LWQU01000152">
    <property type="protein sequence ID" value="OAN48912.1"/>
    <property type="molecule type" value="Genomic_DNA"/>
</dbReference>
<dbReference type="STRING" id="1437059.A6A05_02705"/>
<evidence type="ECO:0000313" key="5">
    <source>
        <dbReference type="EMBL" id="OAN48912.1"/>
    </source>
</evidence>
<dbReference type="InterPro" id="IPR020084">
    <property type="entry name" value="NUDIX_hydrolase_CS"/>
</dbReference>
<dbReference type="Proteomes" id="UP000078543">
    <property type="component" value="Unassembled WGS sequence"/>
</dbReference>
<dbReference type="PANTHER" id="PTHR43736">
    <property type="entry name" value="ADP-RIBOSE PYROPHOSPHATASE"/>
    <property type="match status" value="1"/>
</dbReference>
<dbReference type="InterPro" id="IPR020476">
    <property type="entry name" value="Nudix_hydrolase"/>
</dbReference>
<name>A0A178MJK0_9PROT</name>
<dbReference type="CDD" id="cd04673">
    <property type="entry name" value="NUDIX_ADPRase"/>
    <property type="match status" value="1"/>
</dbReference>
<accession>A0A178MJK0</accession>
<dbReference type="OrthoDB" id="289720at2"/>
<evidence type="ECO:0000256" key="1">
    <source>
        <dbReference type="ARBA" id="ARBA00001946"/>
    </source>
</evidence>
<dbReference type="AlphaFoldDB" id="A0A178MJK0"/>
<dbReference type="InterPro" id="IPR015797">
    <property type="entry name" value="NUDIX_hydrolase-like_dom_sf"/>
</dbReference>
<dbReference type="GO" id="GO:0016787">
    <property type="term" value="F:hydrolase activity"/>
    <property type="evidence" value="ECO:0007669"/>
    <property type="project" value="UniProtKB-KW"/>
</dbReference>
<dbReference type="RefSeq" id="WP_068501972.1">
    <property type="nucleotide sequence ID" value="NZ_LWQU01000152.1"/>
</dbReference>
<comment type="similarity">
    <text evidence="3">Belongs to the Nudix hydrolase family.</text>
</comment>
<reference evidence="5 6" key="1">
    <citation type="submission" date="2016-04" db="EMBL/GenBank/DDBJ databases">
        <title>Draft genome sequence of freshwater magnetotactic bacteria Magnetospirillum marisnigri SP-1 and Magnetospirillum moscoviense BB-1.</title>
        <authorList>
            <person name="Koziaeva V."/>
            <person name="Dziuba M.V."/>
            <person name="Ivanov T.M."/>
            <person name="Kuznetsov B."/>
            <person name="Grouzdev D.S."/>
        </authorList>
    </citation>
    <scope>NUCLEOTIDE SEQUENCE [LARGE SCALE GENOMIC DNA]</scope>
    <source>
        <strain evidence="5 6">BB-1</strain>
    </source>
</reference>
<keyword evidence="2 3" id="KW-0378">Hydrolase</keyword>
<dbReference type="PRINTS" id="PR00502">
    <property type="entry name" value="NUDIXFAMILY"/>
</dbReference>
<evidence type="ECO:0000313" key="6">
    <source>
        <dbReference type="Proteomes" id="UP000078543"/>
    </source>
</evidence>
<dbReference type="Pfam" id="PF00293">
    <property type="entry name" value="NUDIX"/>
    <property type="match status" value="1"/>
</dbReference>
<feature type="domain" description="Nudix hydrolase" evidence="4">
    <location>
        <begin position="8"/>
        <end position="137"/>
    </location>
</feature>
<organism evidence="5 6">
    <name type="scientific">Magnetospirillum moscoviense</name>
    <dbReference type="NCBI Taxonomy" id="1437059"/>
    <lineage>
        <taxon>Bacteria</taxon>
        <taxon>Pseudomonadati</taxon>
        <taxon>Pseudomonadota</taxon>
        <taxon>Alphaproteobacteria</taxon>
        <taxon>Rhodospirillales</taxon>
        <taxon>Rhodospirillaceae</taxon>
        <taxon>Magnetospirillum</taxon>
    </lineage>
</organism>
<keyword evidence="6" id="KW-1185">Reference proteome</keyword>
<sequence>MSREYPTHPLPAVLVALVRDNRLLLVQRAKEDIPRKWGLPGGLIELGESPAQAAQRELFEETGVTARAGRLIDQFDVIEADDQGRIRLHYLALVVACAWIEGDPVAASDAAAAGWFDAAQIASLHSHPNLARLAGLVLGTSLVPKG</sequence>
<evidence type="ECO:0000259" key="4">
    <source>
        <dbReference type="PROSITE" id="PS51462"/>
    </source>
</evidence>
<gene>
    <name evidence="5" type="ORF">A6A05_02705</name>
</gene>
<dbReference type="PROSITE" id="PS51462">
    <property type="entry name" value="NUDIX"/>
    <property type="match status" value="1"/>
</dbReference>